<keyword evidence="6" id="KW-0067">ATP-binding</keyword>
<evidence type="ECO:0000256" key="5">
    <source>
        <dbReference type="ARBA" id="ARBA00022806"/>
    </source>
</evidence>
<dbReference type="PROSITE" id="PS51194">
    <property type="entry name" value="HELICASE_CTER"/>
    <property type="match status" value="1"/>
</dbReference>
<evidence type="ECO:0000256" key="1">
    <source>
        <dbReference type="ARBA" id="ARBA00008792"/>
    </source>
</evidence>
<proteinExistence type="inferred from homology"/>
<dbReference type="Pfam" id="PF04408">
    <property type="entry name" value="WHD_HA2"/>
    <property type="match status" value="1"/>
</dbReference>
<dbReference type="PhylomeDB" id="T1IZC6"/>
<dbReference type="GO" id="GO:0002151">
    <property type="term" value="F:G-quadruplex RNA binding"/>
    <property type="evidence" value="ECO:0007669"/>
    <property type="project" value="TreeGrafter"/>
</dbReference>
<dbReference type="GO" id="GO:0016787">
    <property type="term" value="F:hydrolase activity"/>
    <property type="evidence" value="ECO:0007669"/>
    <property type="project" value="UniProtKB-KW"/>
</dbReference>
<dbReference type="InterPro" id="IPR011709">
    <property type="entry name" value="DEAD-box_helicase_OB_fold"/>
</dbReference>
<dbReference type="PANTHER" id="PTHR18934">
    <property type="entry name" value="ATP-DEPENDENT RNA HELICASE"/>
    <property type="match status" value="1"/>
</dbReference>
<evidence type="ECO:0000259" key="9">
    <source>
        <dbReference type="PROSITE" id="PS51192"/>
    </source>
</evidence>
<dbReference type="Pfam" id="PF26026">
    <property type="entry name" value="RNA_hel_CTD"/>
    <property type="match status" value="1"/>
</dbReference>
<feature type="region of interest" description="Disordered" evidence="8">
    <location>
        <begin position="1"/>
        <end position="35"/>
    </location>
</feature>
<dbReference type="GO" id="GO:0051880">
    <property type="term" value="F:G-quadruplex DNA binding"/>
    <property type="evidence" value="ECO:0007669"/>
    <property type="project" value="TreeGrafter"/>
</dbReference>
<reference evidence="12" key="1">
    <citation type="submission" date="2011-05" db="EMBL/GenBank/DDBJ databases">
        <authorList>
            <person name="Richards S.R."/>
            <person name="Qu J."/>
            <person name="Jiang H."/>
            <person name="Jhangiani S.N."/>
            <person name="Agravi P."/>
            <person name="Goodspeed R."/>
            <person name="Gross S."/>
            <person name="Mandapat C."/>
            <person name="Jackson L."/>
            <person name="Mathew T."/>
            <person name="Pu L."/>
            <person name="Thornton R."/>
            <person name="Saada N."/>
            <person name="Wilczek-Boney K.B."/>
            <person name="Lee S."/>
            <person name="Kovar C."/>
            <person name="Wu Y."/>
            <person name="Scherer S.E."/>
            <person name="Worley K.C."/>
            <person name="Muzny D.M."/>
            <person name="Gibbs R."/>
        </authorList>
    </citation>
    <scope>NUCLEOTIDE SEQUENCE</scope>
    <source>
        <strain evidence="12">Brora</strain>
    </source>
</reference>
<dbReference type="AlphaFoldDB" id="T1IZC6"/>
<dbReference type="InterPro" id="IPR007502">
    <property type="entry name" value="Helicase-assoc_dom"/>
</dbReference>
<dbReference type="CDD" id="cd18791">
    <property type="entry name" value="SF2_C_RHA"/>
    <property type="match status" value="1"/>
</dbReference>
<comment type="similarity">
    <text evidence="1">Belongs to the DEAD box helicase family. DEAH subfamily.</text>
</comment>
<evidence type="ECO:0000313" key="11">
    <source>
        <dbReference type="EnsemblMetazoa" id="SMAR006600-PA"/>
    </source>
</evidence>
<dbReference type="FunFam" id="1.20.120.1080:FF:000002">
    <property type="entry name" value="Putative ATP-dependent RNA helicase DHX36"/>
    <property type="match status" value="1"/>
</dbReference>
<evidence type="ECO:0000256" key="8">
    <source>
        <dbReference type="SAM" id="MobiDB-lite"/>
    </source>
</evidence>
<keyword evidence="5" id="KW-0347">Helicase</keyword>
<evidence type="ECO:0000256" key="2">
    <source>
        <dbReference type="ARBA" id="ARBA00012552"/>
    </source>
</evidence>
<dbReference type="EMBL" id="AFFK01020433">
    <property type="status" value="NOT_ANNOTATED_CDS"/>
    <property type="molecule type" value="Genomic_DNA"/>
</dbReference>
<dbReference type="Pfam" id="PF21010">
    <property type="entry name" value="HA2_C"/>
    <property type="match status" value="1"/>
</dbReference>
<keyword evidence="4" id="KW-0378">Hydrolase</keyword>
<dbReference type="SMART" id="SM00847">
    <property type="entry name" value="HA2"/>
    <property type="match status" value="1"/>
</dbReference>
<keyword evidence="3" id="KW-0547">Nucleotide-binding</keyword>
<dbReference type="SMART" id="SM00487">
    <property type="entry name" value="DEXDc"/>
    <property type="match status" value="1"/>
</dbReference>
<dbReference type="GO" id="GO:0005524">
    <property type="term" value="F:ATP binding"/>
    <property type="evidence" value="ECO:0007669"/>
    <property type="project" value="UniProtKB-KW"/>
</dbReference>
<dbReference type="eggNOG" id="KOG0920">
    <property type="taxonomic scope" value="Eukaryota"/>
</dbReference>
<accession>T1IZC6</accession>
<keyword evidence="12" id="KW-1185">Reference proteome</keyword>
<dbReference type="InterPro" id="IPR011545">
    <property type="entry name" value="DEAD/DEAH_box_helicase_dom"/>
</dbReference>
<protein>
    <recommendedName>
        <fullName evidence="2">RNA helicase</fullName>
        <ecNumber evidence="2">3.6.4.13</ecNumber>
    </recommendedName>
</protein>
<dbReference type="InterPro" id="IPR027417">
    <property type="entry name" value="P-loop_NTPase"/>
</dbReference>
<dbReference type="PANTHER" id="PTHR18934:SF237">
    <property type="entry name" value="ATP-DEPENDENT DNA_RNA HELICASE DHX36"/>
    <property type="match status" value="1"/>
</dbReference>
<dbReference type="Gene3D" id="1.20.120.1080">
    <property type="match status" value="1"/>
</dbReference>
<dbReference type="SUPFAM" id="SSF52540">
    <property type="entry name" value="P-loop containing nucleoside triphosphate hydrolases"/>
    <property type="match status" value="1"/>
</dbReference>
<dbReference type="Proteomes" id="UP000014500">
    <property type="component" value="Unassembled WGS sequence"/>
</dbReference>
<dbReference type="InterPro" id="IPR001650">
    <property type="entry name" value="Helicase_C-like"/>
</dbReference>
<dbReference type="InterPro" id="IPR002464">
    <property type="entry name" value="DNA/RNA_helicase_DEAH_CS"/>
</dbReference>
<dbReference type="GO" id="GO:0003724">
    <property type="term" value="F:RNA helicase activity"/>
    <property type="evidence" value="ECO:0007669"/>
    <property type="project" value="UniProtKB-EC"/>
</dbReference>
<evidence type="ECO:0000256" key="6">
    <source>
        <dbReference type="ARBA" id="ARBA00022840"/>
    </source>
</evidence>
<dbReference type="InterPro" id="IPR014001">
    <property type="entry name" value="Helicase_ATP-bd"/>
</dbReference>
<evidence type="ECO:0000259" key="10">
    <source>
        <dbReference type="PROSITE" id="PS51194"/>
    </source>
</evidence>
<organism evidence="11 12">
    <name type="scientific">Strigamia maritima</name>
    <name type="common">European centipede</name>
    <name type="synonym">Geophilus maritimus</name>
    <dbReference type="NCBI Taxonomy" id="126957"/>
    <lineage>
        <taxon>Eukaryota</taxon>
        <taxon>Metazoa</taxon>
        <taxon>Ecdysozoa</taxon>
        <taxon>Arthropoda</taxon>
        <taxon>Myriapoda</taxon>
        <taxon>Chilopoda</taxon>
        <taxon>Pleurostigmophora</taxon>
        <taxon>Geophilomorpha</taxon>
        <taxon>Linotaeniidae</taxon>
        <taxon>Strigamia</taxon>
    </lineage>
</organism>
<dbReference type="Pfam" id="PF07717">
    <property type="entry name" value="OB_NTP_bind"/>
    <property type="match status" value="1"/>
</dbReference>
<dbReference type="Pfam" id="PF00270">
    <property type="entry name" value="DEAD"/>
    <property type="match status" value="1"/>
</dbReference>
<dbReference type="PROSITE" id="PS00690">
    <property type="entry name" value="DEAH_ATP_HELICASE"/>
    <property type="match status" value="1"/>
</dbReference>
<dbReference type="GO" id="GO:0005737">
    <property type="term" value="C:cytoplasm"/>
    <property type="evidence" value="ECO:0007669"/>
    <property type="project" value="TreeGrafter"/>
</dbReference>
<evidence type="ECO:0000256" key="3">
    <source>
        <dbReference type="ARBA" id="ARBA00022741"/>
    </source>
</evidence>
<feature type="domain" description="Helicase C-terminal" evidence="10">
    <location>
        <begin position="408"/>
        <end position="586"/>
    </location>
</feature>
<dbReference type="FunFam" id="3.40.50.300:FF:000284">
    <property type="entry name" value="probable ATP-dependent RNA helicase YTHDC2"/>
    <property type="match status" value="1"/>
</dbReference>
<dbReference type="Pfam" id="PF00271">
    <property type="entry name" value="Helicase_C"/>
    <property type="match status" value="1"/>
</dbReference>
<dbReference type="PROSITE" id="PS51192">
    <property type="entry name" value="HELICASE_ATP_BIND_1"/>
    <property type="match status" value="1"/>
</dbReference>
<evidence type="ECO:0000256" key="4">
    <source>
        <dbReference type="ARBA" id="ARBA00022801"/>
    </source>
</evidence>
<feature type="compositionally biased region" description="Basic and acidic residues" evidence="8">
    <location>
        <begin position="20"/>
        <end position="30"/>
    </location>
</feature>
<dbReference type="Gene3D" id="3.40.50.300">
    <property type="entry name" value="P-loop containing nucleotide triphosphate hydrolases"/>
    <property type="match status" value="2"/>
</dbReference>
<feature type="domain" description="Helicase ATP-binding" evidence="9">
    <location>
        <begin position="194"/>
        <end position="363"/>
    </location>
</feature>
<keyword evidence="7" id="KW-0694">RNA-binding</keyword>
<feature type="region of interest" description="Disordered" evidence="8">
    <location>
        <begin position="952"/>
        <end position="976"/>
    </location>
</feature>
<reference evidence="11" key="2">
    <citation type="submission" date="2015-02" db="UniProtKB">
        <authorList>
            <consortium name="EnsemblMetazoa"/>
        </authorList>
    </citation>
    <scope>IDENTIFICATION</scope>
</reference>
<evidence type="ECO:0000256" key="7">
    <source>
        <dbReference type="ARBA" id="ARBA00022884"/>
    </source>
</evidence>
<dbReference type="HOGENOM" id="CLU_001832_1_4_1"/>
<dbReference type="STRING" id="126957.T1IZC6"/>
<dbReference type="GO" id="GO:0003678">
    <property type="term" value="F:DNA helicase activity"/>
    <property type="evidence" value="ECO:0007669"/>
    <property type="project" value="TreeGrafter"/>
</dbReference>
<dbReference type="SMART" id="SM00490">
    <property type="entry name" value="HELICc"/>
    <property type="match status" value="1"/>
</dbReference>
<dbReference type="GO" id="GO:0005634">
    <property type="term" value="C:nucleus"/>
    <property type="evidence" value="ECO:0007669"/>
    <property type="project" value="TreeGrafter"/>
</dbReference>
<sequence>MAERGRKMNSKGKANKLARSTHDKSTDGRLTKHPAGLKGKEIGLWYARKNRSKKTVEKPIQRNVVGMSDEMEWKLSAMLENIKSYSFTNPERASIQSTSKYSAGSSHSNSRETFLPSLSTFETRYLRHISDMGRESTSFQTVPWTPEHPDPIQNLELDKKLFEEFVLKKESKLYNGMQELRRKLPSNKSRDEIITAIESNPVVVISGETGCGKTTQVPQFILDHYISNKKGSLCSIICSQPRRISAITVAERVAQERAEICGDESVGYQIRLENKIPRNQGSILFCTTGIILKWLESDEYLHRASHIIIDEVHERDLLTDFLMIIIKKTLQKRPNLHVILMSASLNANRFSKYFGDCPVLNIPGFTFPVQQIFLEDALEMMNYRKHPDHAKKKGNWRNKQADVEQRQNMDVFLRNLSPEKYSRHNGAILVFLPGWDSISKLNNILMTLYYFRSNSSKHLIIPLHSLMPTINQRDVFNRPPAGVRKIILATNIAETSITIDDVVYVVDCGKIKLKRFDVEHNVATLQPEWVSQANAKQRRGRAGRVQPGVCFHLYTSMRHDLLETYQLPEILRTRLEELCLQVKLLKLGEIVPFLQEAMDPPSIDAVKLSLSFLQDLNALDSVENLTPLGFHLAHLPVDPQTGKMILFGAIFSCLDPITTIAASLSFKDAFVVPLGKEKEADEQRKKLAQNTKSDHLMLVNAYKGWETSKYHRNERKYCWENFLSINTLHMLTNMKKQFLMYLKDLHLVNTTDVKHRDLNLNSKNEKLLRAIICAGLYPNVASIKTPKRKLKANNSRRHETVKVTTKHEKTAYLHPKSVNDSERYFESPWIVYHQRMKSTCVYIHDSSMVSPYPLLLFGGKLRCGAIDRKYGVTIDGWIKFWCPEERADLIMRLRNELDKLLEHKILHPAPTMWDLNNKEGNLLHTIIDLINGEQILMMAGDELRTVRSQDDARASFDGYDDDNVDDDEDESDDDIP</sequence>
<dbReference type="EnsemblMetazoa" id="SMAR006600-RA">
    <property type="protein sequence ID" value="SMAR006600-PA"/>
    <property type="gene ID" value="SMAR006600"/>
</dbReference>
<feature type="compositionally biased region" description="Acidic residues" evidence="8">
    <location>
        <begin position="958"/>
        <end position="976"/>
    </location>
</feature>
<feature type="compositionally biased region" description="Basic residues" evidence="8">
    <location>
        <begin position="7"/>
        <end position="16"/>
    </location>
</feature>
<dbReference type="InterPro" id="IPR059023">
    <property type="entry name" value="RNA_hel_CTD"/>
</dbReference>
<dbReference type="InterPro" id="IPR048333">
    <property type="entry name" value="HA2_WH"/>
</dbReference>
<evidence type="ECO:0000313" key="12">
    <source>
        <dbReference type="Proteomes" id="UP000014500"/>
    </source>
</evidence>
<dbReference type="OMA" id="WLQSDKH"/>
<dbReference type="EC" id="3.6.4.13" evidence="2"/>
<name>T1IZC6_STRMM</name>